<keyword evidence="2" id="KW-0812">Transmembrane</keyword>
<name>A0AAP6XLL4_9CORY</name>
<dbReference type="Proteomes" id="UP000591626">
    <property type="component" value="Unassembled WGS sequence"/>
</dbReference>
<dbReference type="AlphaFoldDB" id="A0AAP6XLL4"/>
<organism evidence="3 4">
    <name type="scientific">Corynebacterium coyleae</name>
    <dbReference type="NCBI Taxonomy" id="53374"/>
    <lineage>
        <taxon>Bacteria</taxon>
        <taxon>Bacillati</taxon>
        <taxon>Actinomycetota</taxon>
        <taxon>Actinomycetes</taxon>
        <taxon>Mycobacteriales</taxon>
        <taxon>Corynebacteriaceae</taxon>
        <taxon>Corynebacterium</taxon>
    </lineage>
</organism>
<evidence type="ECO:0000313" key="4">
    <source>
        <dbReference type="Proteomes" id="UP000591626"/>
    </source>
</evidence>
<keyword evidence="2" id="KW-1133">Transmembrane helix</keyword>
<protein>
    <submittedName>
        <fullName evidence="3">Uncharacterized protein</fullName>
    </submittedName>
</protein>
<evidence type="ECO:0000256" key="1">
    <source>
        <dbReference type="SAM" id="MobiDB-lite"/>
    </source>
</evidence>
<dbReference type="RefSeq" id="WP_070421753.1">
    <property type="nucleotide sequence ID" value="NZ_JAAUVV010000003.1"/>
</dbReference>
<feature type="transmembrane region" description="Helical" evidence="2">
    <location>
        <begin position="68"/>
        <end position="91"/>
    </location>
</feature>
<dbReference type="EMBL" id="JAAUVV010000003">
    <property type="protein sequence ID" value="NJJ03357.1"/>
    <property type="molecule type" value="Genomic_DNA"/>
</dbReference>
<keyword evidence="2" id="KW-0472">Membrane</keyword>
<proteinExistence type="predicted"/>
<gene>
    <name evidence="3" type="ORF">HC138_03090</name>
</gene>
<accession>A0AAP6XLL4</accession>
<comment type="caution">
    <text evidence="3">The sequence shown here is derived from an EMBL/GenBank/DDBJ whole genome shotgun (WGS) entry which is preliminary data.</text>
</comment>
<evidence type="ECO:0000256" key="2">
    <source>
        <dbReference type="SAM" id="Phobius"/>
    </source>
</evidence>
<feature type="compositionally biased region" description="Low complexity" evidence="1">
    <location>
        <begin position="29"/>
        <end position="63"/>
    </location>
</feature>
<feature type="region of interest" description="Disordered" evidence="1">
    <location>
        <begin position="1"/>
        <end position="67"/>
    </location>
</feature>
<feature type="region of interest" description="Disordered" evidence="1">
    <location>
        <begin position="130"/>
        <end position="150"/>
    </location>
</feature>
<sequence>MDNETRQYGRPGDEPQRPRPRQYFPDQSEQQAQYDDQYYQPQYQQYEPPYEPQYQEPYQPEPQKGSSAASIALGVFAALAFIAAVVLFFLWQGAAADAKKQPLTETVTQTTTATETTTTTTTKFPSIFRDREEATSMLPPEPLPDDVEIPRDVRDSARDILDQIRDGADQFLQEQ</sequence>
<reference evidence="3 4" key="1">
    <citation type="submission" date="2020-03" db="EMBL/GenBank/DDBJ databases">
        <title>Draft genome sequences of bacterial isolates from the female urobiome.</title>
        <authorList>
            <person name="Miller-Ensminger T."/>
            <person name="Wolfe A.J."/>
            <person name="Putonti C."/>
        </authorList>
    </citation>
    <scope>NUCLEOTIDE SEQUENCE [LARGE SCALE GENOMIC DNA]</scope>
    <source>
        <strain evidence="3 4">UMB8490</strain>
    </source>
</reference>
<feature type="compositionally biased region" description="Basic and acidic residues" evidence="1">
    <location>
        <begin position="1"/>
        <end position="17"/>
    </location>
</feature>
<evidence type="ECO:0000313" key="3">
    <source>
        <dbReference type="EMBL" id="NJJ03357.1"/>
    </source>
</evidence>